<gene>
    <name evidence="2" type="ORF">SAMN04488505_10274</name>
</gene>
<dbReference type="InterPro" id="IPR008979">
    <property type="entry name" value="Galactose-bd-like_sf"/>
</dbReference>
<evidence type="ECO:0000259" key="1">
    <source>
        <dbReference type="Pfam" id="PF07705"/>
    </source>
</evidence>
<dbReference type="STRING" id="573321.SAMN04488505_10274"/>
<dbReference type="Gene3D" id="2.60.40.10">
    <property type="entry name" value="Immunoglobulins"/>
    <property type="match status" value="1"/>
</dbReference>
<dbReference type="SUPFAM" id="SSF49785">
    <property type="entry name" value="Galactose-binding domain-like"/>
    <property type="match status" value="1"/>
</dbReference>
<proteinExistence type="predicted"/>
<accession>A0A1H7PHR8</accession>
<dbReference type="Pfam" id="PF07705">
    <property type="entry name" value="CARDB"/>
    <property type="match status" value="1"/>
</dbReference>
<evidence type="ECO:0000313" key="2">
    <source>
        <dbReference type="EMBL" id="SEL34587.1"/>
    </source>
</evidence>
<feature type="domain" description="CARDB" evidence="1">
    <location>
        <begin position="835"/>
        <end position="908"/>
    </location>
</feature>
<name>A0A1H7PHR8_9BACT</name>
<dbReference type="InterPro" id="IPR011635">
    <property type="entry name" value="CARDB"/>
</dbReference>
<keyword evidence="3" id="KW-1185">Reference proteome</keyword>
<dbReference type="EMBL" id="FOBB01000002">
    <property type="protein sequence ID" value="SEL34587.1"/>
    <property type="molecule type" value="Genomic_DNA"/>
</dbReference>
<organism evidence="2 3">
    <name type="scientific">Chitinophaga rupis</name>
    <dbReference type="NCBI Taxonomy" id="573321"/>
    <lineage>
        <taxon>Bacteria</taxon>
        <taxon>Pseudomonadati</taxon>
        <taxon>Bacteroidota</taxon>
        <taxon>Chitinophagia</taxon>
        <taxon>Chitinophagales</taxon>
        <taxon>Chitinophagaceae</taxon>
        <taxon>Chitinophaga</taxon>
    </lineage>
</organism>
<protein>
    <submittedName>
        <fullName evidence="2">CARDB protein</fullName>
    </submittedName>
</protein>
<reference evidence="2 3" key="1">
    <citation type="submission" date="2016-10" db="EMBL/GenBank/DDBJ databases">
        <authorList>
            <person name="de Groot N.N."/>
        </authorList>
    </citation>
    <scope>NUCLEOTIDE SEQUENCE [LARGE SCALE GENOMIC DNA]</scope>
    <source>
        <strain evidence="2 3">DSM 21039</strain>
    </source>
</reference>
<dbReference type="Gene3D" id="2.60.120.430">
    <property type="entry name" value="Galactose-binding lectin"/>
    <property type="match status" value="1"/>
</dbReference>
<dbReference type="InterPro" id="IPR013783">
    <property type="entry name" value="Ig-like_fold"/>
</dbReference>
<sequence>MFLCACGKQPQNYLFDMGSEQQAATPGYTRITPPMQYNAQKGFGWLQAPAGTFDTANEKLYSPIFRSGVWAKDSLVFRADVPAGDYFMILSLGCKDSVDLKMTVAVDHRPLPDTINTPLYRLPYHTLRRKITLKEANTVISIRGQGTPVGLYALELRPCTRNRDIQFDTPLDEDTAAVEQFLQQPDSNNIAFANQADICRKYLLACKYFEGGGWSWAVQETGLSLIYRMNAAADLLEQVTADADDPLYNRAQYLLARTYYWLDQEDDNTWQQARARELFKKLQQTYPDNNLLKMYTGQKVMDTCNIPGAPQNAPLWAVYQREVMYRLLKIIHWWVGVKQTANGEMGGKYGDDVEMLRWWLPPVLGADDSLALVGYTRLADGVWNSGVLERGFAKRIDDVEHAAELFRDTHPGMFLIRYGDPEYVERCLTSMQNFRDVWTGITSMGHRHFRSYYLSATAVSAYYPYDVDVAMNARALLPGLWAAWYNNNPTLIKLLSEWGQAWITDANRATNGKPAGVIPSAVAFEGDKIGGHSAQWYNPQLTYTYYNWDHLGHVNELQYLLAGLYALTQKQIFLQTINTNARLMTQPLQEKDTATGSLYWVRQQLLSGGIDHTAGSNPMGKLFAMARQLSNSSRYDTLVDQYGAHYNRYTLHHDKKVIEQGLEEMLNSLRYNFPLLTSEVKFTDRVYIPNNSLLSGMYLGHFGAGYEYPSLLASWKNTGKDVAILVNGGDQHFLQATLYNFGQERRVQLRSWQLQPGRYSVSTGLDKNEDDNMDEALTTDTITITERVKDISLTLPGQQLLIVTVKQLQAYPGSPAPKADPGLTAKDIVIRPGAGNNMYVVQITIHNIGNAAALNSRVKFYVDDVVEDSTVITSLETPDDLQSSTQQLLFHWKAAPGKHLVRIKIDGEQPEITVLNNEAALYFTADHNTKE</sequence>
<dbReference type="AlphaFoldDB" id="A0A1H7PHR8"/>
<evidence type="ECO:0000313" key="3">
    <source>
        <dbReference type="Proteomes" id="UP000198984"/>
    </source>
</evidence>
<dbReference type="Proteomes" id="UP000198984">
    <property type="component" value="Unassembled WGS sequence"/>
</dbReference>